<gene>
    <name evidence="2" type="ORF">NXF25_015116</name>
</gene>
<dbReference type="SMART" id="SM00539">
    <property type="entry name" value="NIDO"/>
    <property type="match status" value="1"/>
</dbReference>
<name>A0AAW1AXD2_CROAD</name>
<organism evidence="2 3">
    <name type="scientific">Crotalus adamanteus</name>
    <name type="common">Eastern diamondback rattlesnake</name>
    <dbReference type="NCBI Taxonomy" id="8729"/>
    <lineage>
        <taxon>Eukaryota</taxon>
        <taxon>Metazoa</taxon>
        <taxon>Chordata</taxon>
        <taxon>Craniata</taxon>
        <taxon>Vertebrata</taxon>
        <taxon>Euteleostomi</taxon>
        <taxon>Lepidosauria</taxon>
        <taxon>Squamata</taxon>
        <taxon>Bifurcata</taxon>
        <taxon>Unidentata</taxon>
        <taxon>Episquamata</taxon>
        <taxon>Toxicofera</taxon>
        <taxon>Serpentes</taxon>
        <taxon>Colubroidea</taxon>
        <taxon>Viperidae</taxon>
        <taxon>Crotalinae</taxon>
        <taxon>Crotalus</taxon>
    </lineage>
</organism>
<protein>
    <submittedName>
        <fullName evidence="2">Alpha-tectorin-like</fullName>
    </submittedName>
</protein>
<dbReference type="Proteomes" id="UP001474421">
    <property type="component" value="Unassembled WGS sequence"/>
</dbReference>
<dbReference type="PANTHER" id="PTHR13802">
    <property type="entry name" value="MUCIN 4-RELATED"/>
    <property type="match status" value="1"/>
</dbReference>
<evidence type="ECO:0000259" key="1">
    <source>
        <dbReference type="PROSITE" id="PS51220"/>
    </source>
</evidence>
<dbReference type="AlphaFoldDB" id="A0AAW1AXD2"/>
<feature type="domain" description="NIDO" evidence="1">
    <location>
        <begin position="24"/>
        <end position="188"/>
    </location>
</feature>
<reference evidence="2 3" key="1">
    <citation type="journal article" date="2024" name="Proc. Natl. Acad. Sci. U.S.A.">
        <title>The genetic regulatory architecture and epigenomic basis for age-related changes in rattlesnake venom.</title>
        <authorList>
            <person name="Hogan M.P."/>
            <person name="Holding M.L."/>
            <person name="Nystrom G.S."/>
            <person name="Colston T.J."/>
            <person name="Bartlett D.A."/>
            <person name="Mason A.J."/>
            <person name="Ellsworth S.A."/>
            <person name="Rautsaw R.M."/>
            <person name="Lawrence K.C."/>
            <person name="Strickland J.L."/>
            <person name="He B."/>
            <person name="Fraser P."/>
            <person name="Margres M.J."/>
            <person name="Gilbert D.M."/>
            <person name="Gibbs H.L."/>
            <person name="Parkinson C.L."/>
            <person name="Rokyta D.R."/>
        </authorList>
    </citation>
    <scope>NUCLEOTIDE SEQUENCE [LARGE SCALE GENOMIC DNA]</scope>
    <source>
        <strain evidence="2">DRR0105</strain>
    </source>
</reference>
<dbReference type="PANTHER" id="PTHR13802:SF59">
    <property type="entry name" value="SUSHI DOMAIN-CONTAINING PROTEIN 2"/>
    <property type="match status" value="1"/>
</dbReference>
<keyword evidence="3" id="KW-1185">Reference proteome</keyword>
<accession>A0AAW1AXD2</accession>
<evidence type="ECO:0000313" key="2">
    <source>
        <dbReference type="EMBL" id="KAK9394588.1"/>
    </source>
</evidence>
<dbReference type="EMBL" id="JAOTOJ010000011">
    <property type="protein sequence ID" value="KAK9394588.1"/>
    <property type="molecule type" value="Genomic_DNA"/>
</dbReference>
<comment type="caution">
    <text evidence="2">The sequence shown here is derived from an EMBL/GenBank/DDBJ whole genome shotgun (WGS) entry which is preliminary data.</text>
</comment>
<dbReference type="InterPro" id="IPR003886">
    <property type="entry name" value="NIDO_dom"/>
</dbReference>
<evidence type="ECO:0000313" key="3">
    <source>
        <dbReference type="Proteomes" id="UP001474421"/>
    </source>
</evidence>
<dbReference type="Pfam" id="PF06119">
    <property type="entry name" value="NIDO"/>
    <property type="match status" value="2"/>
</dbReference>
<proteinExistence type="predicted"/>
<feature type="non-terminal residue" evidence="2">
    <location>
        <position position="1"/>
    </location>
</feature>
<dbReference type="PROSITE" id="PS51220">
    <property type="entry name" value="NIDO"/>
    <property type="match status" value="1"/>
</dbReference>
<dbReference type="InterPro" id="IPR051495">
    <property type="entry name" value="Epithelial_Barrier/Signaling"/>
</dbReference>
<sequence>SSTYLNLFCFGGTFPDTLLYPFGPQYQDRSTPKADDGASPEISISEYFYFYGRKYHSLYVNNNGVVSFGNPVSQFTPDPFPLMDGRAFVAPFWADVDNRIAGEAVLTSDGKMSFVMLNYQDIQWISGQASGGDAYTGLEGTPAQAGFNSGAADNYFNIPGSWTPSIMNISSTSNIVDPGRWVFEVDVFAVPNGCVYKGTLNATQ</sequence>
<dbReference type="GO" id="GO:0007160">
    <property type="term" value="P:cell-matrix adhesion"/>
    <property type="evidence" value="ECO:0007669"/>
    <property type="project" value="InterPro"/>
</dbReference>